<organism evidence="3 4">
    <name type="scientific">Streptomyces oceani</name>
    <dbReference type="NCBI Taxonomy" id="1075402"/>
    <lineage>
        <taxon>Bacteria</taxon>
        <taxon>Bacillati</taxon>
        <taxon>Actinomycetota</taxon>
        <taxon>Actinomycetes</taxon>
        <taxon>Kitasatosporales</taxon>
        <taxon>Streptomycetaceae</taxon>
        <taxon>Streptomyces</taxon>
    </lineage>
</organism>
<dbReference type="OrthoDB" id="9774199at2"/>
<dbReference type="Proteomes" id="UP000176101">
    <property type="component" value="Unassembled WGS sequence"/>
</dbReference>
<comment type="caution">
    <text evidence="3">The sequence shown here is derived from an EMBL/GenBank/DDBJ whole genome shotgun (WGS) entry which is preliminary data.</text>
</comment>
<dbReference type="PATRIC" id="fig|1075402.3.peg.1547"/>
<dbReference type="SUPFAM" id="SSF55961">
    <property type="entry name" value="Bet v1-like"/>
    <property type="match status" value="1"/>
</dbReference>
<dbReference type="Gene3D" id="3.40.50.720">
    <property type="entry name" value="NAD(P)-binding Rossmann-like Domain"/>
    <property type="match status" value="1"/>
</dbReference>
<dbReference type="PANTHER" id="PTHR12126:SF11">
    <property type="entry name" value="NADH DEHYDROGENASE [UBIQUINONE] 1 ALPHA SUBCOMPLEX SUBUNIT 9, MITOCHONDRIAL"/>
    <property type="match status" value="1"/>
</dbReference>
<dbReference type="Pfam" id="PF11066">
    <property type="entry name" value="DUF2867"/>
    <property type="match status" value="1"/>
</dbReference>
<name>A0A1E7JXU6_9ACTN</name>
<accession>A0A1E7JXU6</accession>
<dbReference type="RefSeq" id="WP_070198133.1">
    <property type="nucleotide sequence ID" value="NZ_LJGU01000139.1"/>
</dbReference>
<dbReference type="InterPro" id="IPR021295">
    <property type="entry name" value="DUF2867"/>
</dbReference>
<dbReference type="SUPFAM" id="SSF51735">
    <property type="entry name" value="NAD(P)-binding Rossmann-fold domains"/>
    <property type="match status" value="1"/>
</dbReference>
<evidence type="ECO:0000313" key="3">
    <source>
        <dbReference type="EMBL" id="OEU96477.1"/>
    </source>
</evidence>
<dbReference type="InterPro" id="IPR051207">
    <property type="entry name" value="ComplexI_NDUFA9_subunit"/>
</dbReference>
<dbReference type="CDD" id="cd05245">
    <property type="entry name" value="SDR_a2"/>
    <property type="match status" value="1"/>
</dbReference>
<feature type="region of interest" description="Disordered" evidence="1">
    <location>
        <begin position="494"/>
        <end position="519"/>
    </location>
</feature>
<protein>
    <submittedName>
        <fullName evidence="3">NAD-dependent dehydratase</fullName>
    </submittedName>
</protein>
<keyword evidence="4" id="KW-1185">Reference proteome</keyword>
<dbReference type="EMBL" id="LJGU01000139">
    <property type="protein sequence ID" value="OEU96477.1"/>
    <property type="molecule type" value="Genomic_DNA"/>
</dbReference>
<dbReference type="AlphaFoldDB" id="A0A1E7JXU6"/>
<proteinExistence type="predicted"/>
<dbReference type="InterPro" id="IPR016040">
    <property type="entry name" value="NAD(P)-bd_dom"/>
</dbReference>
<sequence length="519" mass="56923">MPVSEGATSRCLVTGATGYIGGRLVPELLDAGHRVRCLARTPAKLRDHPWASQVEVAQGDVTRAAELREALRDIDVAYYLVHAMSGGEGFEENDRQAARVFAAEASRAGVRRIVYLGGLTPVGVPEHELSPHLRSRTEVGRILLDSGVPTAVLRAAVVIGSGSASFEMLRYLTERLPVMVTPSWVRTRVQPVAVRDVLRYLVACTRLPDDVNRGFDVGGPEILTYRDMMRRYAEVAGLPRRLIVPVPVLTPRLSSYWIGLVTPVPAQIARPLAQSLRHEAVCHEHDIAAQVPGPLTEPLGFGRALRLALQRIGDAEVATRWSSASVPGAPSDPLPTDPDWAGGSLYTDRRARRVEASPGKLWRVIEGIGGEHGWYSSSLAWAVRGGMDRLIGGVGLRRGRRDPHRLRVGDALDFWRVEEVEPGRLLRLRAEMRLPGLAWLELRVARDRQGRTVYAQRALFHPHGLAGHAYWWAVAPFHGPVFGGMVRNIAAAAERSRDARGDPGTNGPGRRPVPSRFGR</sequence>
<dbReference type="InterPro" id="IPR036291">
    <property type="entry name" value="NAD(P)-bd_dom_sf"/>
</dbReference>
<evidence type="ECO:0000259" key="2">
    <source>
        <dbReference type="Pfam" id="PF13460"/>
    </source>
</evidence>
<evidence type="ECO:0000313" key="4">
    <source>
        <dbReference type="Proteomes" id="UP000176101"/>
    </source>
</evidence>
<dbReference type="Pfam" id="PF13460">
    <property type="entry name" value="NAD_binding_10"/>
    <property type="match status" value="1"/>
</dbReference>
<dbReference type="PANTHER" id="PTHR12126">
    <property type="entry name" value="NADH-UBIQUINONE OXIDOREDUCTASE 39 KDA SUBUNIT-RELATED"/>
    <property type="match status" value="1"/>
</dbReference>
<reference evidence="3 4" key="1">
    <citation type="journal article" date="2016" name="Front. Microbiol.">
        <title>Comparative Genomics Analysis of Streptomyces Species Reveals Their Adaptation to the Marine Environment and Their Diversity at the Genomic Level.</title>
        <authorList>
            <person name="Tian X."/>
            <person name="Zhang Z."/>
            <person name="Yang T."/>
            <person name="Chen M."/>
            <person name="Li J."/>
            <person name="Chen F."/>
            <person name="Yang J."/>
            <person name="Li W."/>
            <person name="Zhang B."/>
            <person name="Zhang Z."/>
            <person name="Wu J."/>
            <person name="Zhang C."/>
            <person name="Long L."/>
            <person name="Xiao J."/>
        </authorList>
    </citation>
    <scope>NUCLEOTIDE SEQUENCE [LARGE SCALE GENOMIC DNA]</scope>
    <source>
        <strain evidence="3 4">SCSIO 02100</strain>
    </source>
</reference>
<feature type="domain" description="NAD(P)-binding" evidence="2">
    <location>
        <begin position="15"/>
        <end position="120"/>
    </location>
</feature>
<evidence type="ECO:0000256" key="1">
    <source>
        <dbReference type="SAM" id="MobiDB-lite"/>
    </source>
</evidence>
<gene>
    <name evidence="3" type="ORF">AN216_20310</name>
</gene>
<dbReference type="STRING" id="1075402.AN216_20310"/>
<dbReference type="GO" id="GO:0044877">
    <property type="term" value="F:protein-containing complex binding"/>
    <property type="evidence" value="ECO:0007669"/>
    <property type="project" value="TreeGrafter"/>
</dbReference>